<dbReference type="Proteomes" id="UP000007845">
    <property type="component" value="Chromosome"/>
</dbReference>
<evidence type="ECO:0008006" key="3">
    <source>
        <dbReference type="Google" id="ProtNLM"/>
    </source>
</evidence>
<dbReference type="AlphaFoldDB" id="F0JCH7"/>
<gene>
    <name evidence="1" type="ORF">DND132_2454</name>
</gene>
<evidence type="ECO:0000313" key="2">
    <source>
        <dbReference type="Proteomes" id="UP000007845"/>
    </source>
</evidence>
<sequence length="413" mass="46357">MRIDNNSITRRPEWPDHLFFRRGGGEYRITPWEQGLVLERREPVAVGPVQLRLPGLPPAGAAGPANAAMAWRPPEAVPDLTLVSPRHFSDCYKSDYFLRAIPRPYRAAVEPFTYMQYSVLRLLRLSPYGLQALRTAPVLTWLLAVHMGRGNLAPEAAAELLGQRQNRIVAAVFGEDSGVTKNLIRKITGCRFTPHDHEVLTVFLGSARLARALRHCAACPLPGLGPFLRHPEAVELNAVRALFGRSPFRVGLAQKTAATYRDAMRFGAALGLADPYARLKRAPDLETLGALHDRWSRRLEEKLENERVPNVRFPPPVIPGDAAIRYIDNYRDLKREGEELSHCVVHYAEDVLAGTSWIYRVMKPERGTLELKRTGRTAYVNQFFLACNALPSPESQRKIDEWVRKGNGPAKRG</sequence>
<dbReference type="eggNOG" id="ENOG50336GB">
    <property type="taxonomic scope" value="Bacteria"/>
</dbReference>
<accession>F0JCH7</accession>
<proteinExistence type="predicted"/>
<dbReference type="OrthoDB" id="5620376at2"/>
<name>F0JCH7_9BACT</name>
<protein>
    <recommendedName>
        <fullName evidence="3">PcfJ-like protein</fullName>
    </recommendedName>
</protein>
<dbReference type="STRING" id="641491.DND132_2454"/>
<keyword evidence="2" id="KW-1185">Reference proteome</keyword>
<dbReference type="InterPro" id="IPR025586">
    <property type="entry name" value="PcfJ"/>
</dbReference>
<organism evidence="1 2">
    <name type="scientific">Pseudodesulfovibrio mercurii</name>
    <dbReference type="NCBI Taxonomy" id="641491"/>
    <lineage>
        <taxon>Bacteria</taxon>
        <taxon>Pseudomonadati</taxon>
        <taxon>Thermodesulfobacteriota</taxon>
        <taxon>Desulfovibrionia</taxon>
        <taxon>Desulfovibrionales</taxon>
        <taxon>Desulfovibrionaceae</taxon>
    </lineage>
</organism>
<dbReference type="RefSeq" id="WP_014323083.1">
    <property type="nucleotide sequence ID" value="NC_016803.1"/>
</dbReference>
<dbReference type="EMBL" id="CP003220">
    <property type="protein sequence ID" value="EGB15657.1"/>
    <property type="molecule type" value="Genomic_DNA"/>
</dbReference>
<evidence type="ECO:0000313" key="1">
    <source>
        <dbReference type="EMBL" id="EGB15657.1"/>
    </source>
</evidence>
<dbReference type="Pfam" id="PF14284">
    <property type="entry name" value="PcfJ"/>
    <property type="match status" value="1"/>
</dbReference>
<dbReference type="HOGENOM" id="CLU_665203_0_0_7"/>
<dbReference type="KEGG" id="ddn:DND132_2454"/>
<reference evidence="1 2" key="1">
    <citation type="journal article" date="2011" name="J. Bacteriol.">
        <title>Genome sequence of the mercury-methylating strain Desulfovibrio desulfuricans ND132.</title>
        <authorList>
            <person name="Brown S.D."/>
            <person name="Gilmour C.C."/>
            <person name="Kucken A.M."/>
            <person name="Wall J.D."/>
            <person name="Elias D.A."/>
            <person name="Brandt C.C."/>
            <person name="Podar M."/>
            <person name="Chertkov O."/>
            <person name="Held B."/>
            <person name="Bruce D.C."/>
            <person name="Detter J.C."/>
            <person name="Tapia R."/>
            <person name="Han C.S."/>
            <person name="Goodwin L.A."/>
            <person name="Cheng J.F."/>
            <person name="Pitluck S."/>
            <person name="Woyke T."/>
            <person name="Mikhailova N."/>
            <person name="Ivanova N.N."/>
            <person name="Han J."/>
            <person name="Lucas S."/>
            <person name="Lapidus A.L."/>
            <person name="Land M.L."/>
            <person name="Hauser L.J."/>
            <person name="Palumbo A.V."/>
        </authorList>
    </citation>
    <scope>NUCLEOTIDE SEQUENCE [LARGE SCALE GENOMIC DNA]</scope>
    <source>
        <strain evidence="1 2">ND132</strain>
    </source>
</reference>